<dbReference type="InterPro" id="IPR036573">
    <property type="entry name" value="CBM_sf_5/12"/>
</dbReference>
<evidence type="ECO:0000313" key="5">
    <source>
        <dbReference type="Proteomes" id="UP000062833"/>
    </source>
</evidence>
<evidence type="ECO:0000259" key="3">
    <source>
        <dbReference type="SMART" id="SM00495"/>
    </source>
</evidence>
<feature type="domain" description="Chitin-binding type-3" evidence="3">
    <location>
        <begin position="395"/>
        <end position="443"/>
    </location>
</feature>
<keyword evidence="2" id="KW-0472">Membrane</keyword>
<dbReference type="EMBL" id="CP012677">
    <property type="protein sequence ID" value="ALE91540.1"/>
    <property type="molecule type" value="Genomic_DNA"/>
</dbReference>
<protein>
    <submittedName>
        <fullName evidence="4">Chitinase</fullName>
    </submittedName>
</protein>
<dbReference type="PANTHER" id="PTHR42976:SF1">
    <property type="entry name" value="GH18 DOMAIN-CONTAINING PROTEIN-RELATED"/>
    <property type="match status" value="1"/>
</dbReference>
<dbReference type="InterPro" id="IPR052750">
    <property type="entry name" value="GH18_Chitinase"/>
</dbReference>
<dbReference type="KEGG" id="aaq:AOC05_02950"/>
<gene>
    <name evidence="4" type="ORF">AOC05_02950</name>
</gene>
<dbReference type="SMART" id="SM00495">
    <property type="entry name" value="ChtBD3"/>
    <property type="match status" value="2"/>
</dbReference>
<keyword evidence="2" id="KW-0812">Transmembrane</keyword>
<evidence type="ECO:0000256" key="2">
    <source>
        <dbReference type="SAM" id="Phobius"/>
    </source>
</evidence>
<dbReference type="Gene3D" id="3.20.20.80">
    <property type="entry name" value="Glycosidases"/>
    <property type="match status" value="1"/>
</dbReference>
<dbReference type="CDD" id="cd06543">
    <property type="entry name" value="GH18_PF-ChiA-like"/>
    <property type="match status" value="1"/>
</dbReference>
<dbReference type="CDD" id="cd12215">
    <property type="entry name" value="ChiC_BD"/>
    <property type="match status" value="2"/>
</dbReference>
<dbReference type="Pfam" id="PF02839">
    <property type="entry name" value="CBM_5_12"/>
    <property type="match status" value="1"/>
</dbReference>
<keyword evidence="5" id="KW-1185">Reference proteome</keyword>
<accession>A0A0M4QWY3</accession>
<dbReference type="InterPro" id="IPR017853">
    <property type="entry name" value="GH"/>
</dbReference>
<name>A0A0M4QWY3_9MICC</name>
<sequence length="526" mass="55673">MIGVPLSQRFPGRKLSVFRLTVVVVVAALLAGGAYIGWGRYNDARAASAKPAIFAGYVDVTATPSYTFEEPVNDAAKSVVLSFIVAGKDKPCEPSWGNFYSLDQAGQDLDVDRRIARLTQLGGSVSVSFGGQANAELATTCTDAHQLKDAYASVVERYNLSTIDLDLEGAGLSDTAALARRAQAVAALQADRLAANKPLSVWLTLPVAPTGLTAEGTAAVTAMLDAKVDLAGVNVMTMDFGGSKPAGTTMLAASTAAAEATHGQLATIYKADGQDLGSDSLWRKIGLTPMIGQNDIVGEIFTLQDADGLRDFAVAKGVGRVSMWSLNRDATCGPNYPDLTRVSDSCSGVEQKDRLFSATLGEGLKSPLAETTASASAQAAIKETLPADDPATSPYPIWSSLAVYVEGDRVVWHGNVYAGKWWTQDEVPDNPVAKDGLTAWKLIGPVLPGDKPAPVVTVPDGTYPSWTGTTTYLQGDRVMFDGRILEAKWWTRDESPLAALQGAPSSPWKLFTNAQVQELLAPKDKN</sequence>
<dbReference type="InterPro" id="IPR003610">
    <property type="entry name" value="CBM5/12"/>
</dbReference>
<feature type="transmembrane region" description="Helical" evidence="2">
    <location>
        <begin position="17"/>
        <end position="38"/>
    </location>
</feature>
<dbReference type="GO" id="GO:0030246">
    <property type="term" value="F:carbohydrate binding"/>
    <property type="evidence" value="ECO:0007669"/>
    <property type="project" value="InterPro"/>
</dbReference>
<dbReference type="GO" id="GO:0005576">
    <property type="term" value="C:extracellular region"/>
    <property type="evidence" value="ECO:0007669"/>
    <property type="project" value="InterPro"/>
</dbReference>
<dbReference type="GO" id="GO:0005975">
    <property type="term" value="P:carbohydrate metabolic process"/>
    <property type="evidence" value="ECO:0007669"/>
    <property type="project" value="InterPro"/>
</dbReference>
<dbReference type="SUPFAM" id="SSF51055">
    <property type="entry name" value="Carbohydrate binding domain"/>
    <property type="match status" value="2"/>
</dbReference>
<proteinExistence type="predicted"/>
<dbReference type="Gene3D" id="2.10.10.20">
    <property type="entry name" value="Carbohydrate-binding module superfamily 5/12"/>
    <property type="match status" value="2"/>
</dbReference>
<dbReference type="AlphaFoldDB" id="A0A0M4QWY3"/>
<reference evidence="5" key="1">
    <citation type="submission" date="2015-09" db="EMBL/GenBank/DDBJ databases">
        <title>Complete genome of Arthrobacter alpinus strain R3.8.</title>
        <authorList>
            <person name="See-Too W.S."/>
            <person name="Chan K.G."/>
        </authorList>
    </citation>
    <scope>NUCLEOTIDE SEQUENCE [LARGE SCALE GENOMIC DNA]</scope>
    <source>
        <strain evidence="5">R3.8</strain>
    </source>
</reference>
<evidence type="ECO:0000313" key="4">
    <source>
        <dbReference type="EMBL" id="ALE91540.1"/>
    </source>
</evidence>
<dbReference type="Proteomes" id="UP000062833">
    <property type="component" value="Chromosome"/>
</dbReference>
<keyword evidence="1" id="KW-0378">Hydrolase</keyword>
<feature type="domain" description="Chitin-binding type-3" evidence="3">
    <location>
        <begin position="463"/>
        <end position="511"/>
    </location>
</feature>
<dbReference type="PANTHER" id="PTHR42976">
    <property type="entry name" value="BIFUNCTIONAL CHITINASE/LYSOZYME-RELATED"/>
    <property type="match status" value="1"/>
</dbReference>
<dbReference type="SUPFAM" id="SSF51445">
    <property type="entry name" value="(Trans)glycosidases"/>
    <property type="match status" value="1"/>
</dbReference>
<dbReference type="PATRIC" id="fig|656366.3.peg.651"/>
<keyword evidence="2" id="KW-1133">Transmembrane helix</keyword>
<organism evidence="4 5">
    <name type="scientific">Arthrobacter alpinus</name>
    <dbReference type="NCBI Taxonomy" id="656366"/>
    <lineage>
        <taxon>Bacteria</taxon>
        <taxon>Bacillati</taxon>
        <taxon>Actinomycetota</taxon>
        <taxon>Actinomycetes</taxon>
        <taxon>Micrococcales</taxon>
        <taxon>Micrococcaceae</taxon>
        <taxon>Arthrobacter</taxon>
    </lineage>
</organism>
<evidence type="ECO:0000256" key="1">
    <source>
        <dbReference type="ARBA" id="ARBA00022801"/>
    </source>
</evidence>
<dbReference type="GO" id="GO:0004553">
    <property type="term" value="F:hydrolase activity, hydrolyzing O-glycosyl compounds"/>
    <property type="evidence" value="ECO:0007669"/>
    <property type="project" value="InterPro"/>
</dbReference>